<dbReference type="InterPro" id="IPR005149">
    <property type="entry name" value="Tscrpt_reg_PadR_N"/>
</dbReference>
<proteinExistence type="predicted"/>
<name>A0AAW5WWL4_9LACO</name>
<dbReference type="EMBL" id="JAKHPW010000002">
    <property type="protein sequence ID" value="MCZ3622008.1"/>
    <property type="molecule type" value="Genomic_DNA"/>
</dbReference>
<evidence type="ECO:0000313" key="5">
    <source>
        <dbReference type="Proteomes" id="UP001211566"/>
    </source>
</evidence>
<gene>
    <name evidence="2" type="ORF">L2772_03865</name>
    <name evidence="3" type="ORF">L2Z99_01810</name>
</gene>
<dbReference type="PANTHER" id="PTHR33169">
    <property type="entry name" value="PADR-FAMILY TRANSCRIPTIONAL REGULATOR"/>
    <property type="match status" value="1"/>
</dbReference>
<dbReference type="InterPro" id="IPR052509">
    <property type="entry name" value="Metal_resp_DNA-bind_regulator"/>
</dbReference>
<evidence type="ECO:0000259" key="1">
    <source>
        <dbReference type="Pfam" id="PF03551"/>
    </source>
</evidence>
<dbReference type="SUPFAM" id="SSF46785">
    <property type="entry name" value="Winged helix' DNA-binding domain"/>
    <property type="match status" value="1"/>
</dbReference>
<evidence type="ECO:0000313" key="3">
    <source>
        <dbReference type="EMBL" id="MCZ9677819.1"/>
    </source>
</evidence>
<dbReference type="EMBL" id="JAKHEY010000002">
    <property type="protein sequence ID" value="MCZ9677819.1"/>
    <property type="molecule type" value="Genomic_DNA"/>
</dbReference>
<dbReference type="Gene3D" id="1.10.10.10">
    <property type="entry name" value="Winged helix-like DNA-binding domain superfamily/Winged helix DNA-binding domain"/>
    <property type="match status" value="1"/>
</dbReference>
<comment type="caution">
    <text evidence="3">The sequence shown here is derived from an EMBL/GenBank/DDBJ whole genome shotgun (WGS) entry which is preliminary data.</text>
</comment>
<reference evidence="2 4" key="2">
    <citation type="submission" date="2022-01" db="EMBL/GenBank/DDBJ databases">
        <title>VMRC isolate genome collection.</title>
        <authorList>
            <person name="France M."/>
            <person name="Rutt L."/>
            <person name="Humphrys M."/>
            <person name="Ravel J."/>
        </authorList>
    </citation>
    <scope>NUCLEOTIDE SEQUENCE [LARGE SCALE GENOMIC DNA]</scope>
    <source>
        <strain evidence="2 4">C0172B4</strain>
    </source>
</reference>
<dbReference type="AlphaFoldDB" id="A0AAW5WWL4"/>
<dbReference type="InterPro" id="IPR036388">
    <property type="entry name" value="WH-like_DNA-bd_sf"/>
</dbReference>
<dbReference type="Pfam" id="PF03551">
    <property type="entry name" value="PadR"/>
    <property type="match status" value="1"/>
</dbReference>
<dbReference type="RefSeq" id="WP_269254595.1">
    <property type="nucleotide sequence ID" value="NZ_JAKHEY010000002.1"/>
</dbReference>
<evidence type="ECO:0000313" key="2">
    <source>
        <dbReference type="EMBL" id="MCZ3622008.1"/>
    </source>
</evidence>
<dbReference type="InterPro" id="IPR036390">
    <property type="entry name" value="WH_DNA-bd_sf"/>
</dbReference>
<accession>A0AAW5WWL4</accession>
<dbReference type="PANTHER" id="PTHR33169:SF25">
    <property type="entry name" value="DNA-BINDING PROTEIN YIZB-RELATED"/>
    <property type="match status" value="1"/>
</dbReference>
<organism evidence="3 5">
    <name type="scientific">Lactobacillus mulieris</name>
    <dbReference type="NCBI Taxonomy" id="2508708"/>
    <lineage>
        <taxon>Bacteria</taxon>
        <taxon>Bacillati</taxon>
        <taxon>Bacillota</taxon>
        <taxon>Bacilli</taxon>
        <taxon>Lactobacillales</taxon>
        <taxon>Lactobacillaceae</taxon>
        <taxon>Lactobacillus</taxon>
    </lineage>
</organism>
<feature type="domain" description="Transcription regulator PadR N-terminal" evidence="1">
    <location>
        <begin position="18"/>
        <end position="86"/>
    </location>
</feature>
<reference evidence="3" key="1">
    <citation type="submission" date="2022-01" db="EMBL/GenBank/DDBJ databases">
        <title>STING isolate genome collection.</title>
        <authorList>
            <person name="France M."/>
            <person name="Rutt L."/>
            <person name="Humphrys M."/>
            <person name="Ravel J."/>
        </authorList>
    </citation>
    <scope>NUCLEOTIDE SEQUENCE</scope>
    <source>
        <strain evidence="3">C0081E5</strain>
    </source>
</reference>
<dbReference type="Proteomes" id="UP001211566">
    <property type="component" value="Unassembled WGS sequence"/>
</dbReference>
<sequence>MQRDISSQILKGILQGVMLTILEKNVEYGYSLSKKLDDYGLTNVPKGTIYPLLASMEKKKLIEGRMQESPDGPARKYYYLTPAGQQVKLEFQQEWQQLEEVVNKVLGGE</sequence>
<protein>
    <submittedName>
        <fullName evidence="3">PadR family transcriptional regulator</fullName>
    </submittedName>
</protein>
<keyword evidence="4" id="KW-1185">Reference proteome</keyword>
<evidence type="ECO:0000313" key="4">
    <source>
        <dbReference type="Proteomes" id="UP001211420"/>
    </source>
</evidence>
<dbReference type="Proteomes" id="UP001211420">
    <property type="component" value="Unassembled WGS sequence"/>
</dbReference>